<dbReference type="AlphaFoldDB" id="A0A6C0BV60"/>
<dbReference type="EMBL" id="MN739254">
    <property type="protein sequence ID" value="QHS95641.1"/>
    <property type="molecule type" value="Genomic_DNA"/>
</dbReference>
<organism evidence="1">
    <name type="scientific">viral metagenome</name>
    <dbReference type="NCBI Taxonomy" id="1070528"/>
    <lineage>
        <taxon>unclassified sequences</taxon>
        <taxon>metagenomes</taxon>
        <taxon>organismal metagenomes</taxon>
    </lineage>
</organism>
<evidence type="ECO:0000313" key="1">
    <source>
        <dbReference type="EMBL" id="QHS95641.1"/>
    </source>
</evidence>
<proteinExistence type="predicted"/>
<accession>A0A6C0BV60</accession>
<protein>
    <submittedName>
        <fullName evidence="1">Uncharacterized protein</fullName>
    </submittedName>
</protein>
<sequence>MKKRTSLKQRTSLKFDEVDYATDIDVLTIMGKEKQISALNKVKQFLKVNKNKAHKTEMTKRKRQIEELIKEAAL</sequence>
<name>A0A6C0BV60_9ZZZZ</name>
<reference evidence="1" key="1">
    <citation type="journal article" date="2020" name="Nature">
        <title>Giant virus diversity and host interactions through global metagenomics.</title>
        <authorList>
            <person name="Schulz F."/>
            <person name="Roux S."/>
            <person name="Paez-Espino D."/>
            <person name="Jungbluth S."/>
            <person name="Walsh D.A."/>
            <person name="Denef V.J."/>
            <person name="McMahon K.D."/>
            <person name="Konstantinidis K.T."/>
            <person name="Eloe-Fadrosh E.A."/>
            <person name="Kyrpides N.C."/>
            <person name="Woyke T."/>
        </authorList>
    </citation>
    <scope>NUCLEOTIDE SEQUENCE</scope>
    <source>
        <strain evidence="1">GVMAG-M-3300018868-6</strain>
    </source>
</reference>